<gene>
    <name evidence="1" type="ORF">AWC06_09430</name>
</gene>
<name>A0A1X1V373_9MYCO</name>
<reference evidence="1 2" key="1">
    <citation type="submission" date="2016-01" db="EMBL/GenBank/DDBJ databases">
        <title>The new phylogeny of the genus Mycobacterium.</title>
        <authorList>
            <person name="Tarcisio F."/>
            <person name="Conor M."/>
            <person name="Antonella G."/>
            <person name="Elisabetta G."/>
            <person name="Giulia F.S."/>
            <person name="Sara T."/>
            <person name="Anna F."/>
            <person name="Clotilde B."/>
            <person name="Roberto B."/>
            <person name="Veronica D.S."/>
            <person name="Fabio R."/>
            <person name="Monica P."/>
            <person name="Olivier J."/>
            <person name="Enrico T."/>
            <person name="Nicola S."/>
        </authorList>
    </citation>
    <scope>NUCLEOTIDE SEQUENCE [LARGE SCALE GENOMIC DNA]</scope>
    <source>
        <strain evidence="1 2">DSM 45731</strain>
    </source>
</reference>
<keyword evidence="2" id="KW-1185">Reference proteome</keyword>
<proteinExistence type="predicted"/>
<sequence length="64" mass="7299">MTISTSKDVYYDPYDDVLNADPEGRIALEQLLKRFPEWEVDLTNARLSPTSTVRGWESMPALVP</sequence>
<evidence type="ECO:0000313" key="1">
    <source>
        <dbReference type="EMBL" id="ORV63534.1"/>
    </source>
</evidence>
<evidence type="ECO:0000313" key="2">
    <source>
        <dbReference type="Proteomes" id="UP000194000"/>
    </source>
</evidence>
<dbReference type="STRING" id="1260918.AWC06_09430"/>
<dbReference type="Proteomes" id="UP000194000">
    <property type="component" value="Unassembled WGS sequence"/>
</dbReference>
<comment type="caution">
    <text evidence="1">The sequence shown here is derived from an EMBL/GenBank/DDBJ whole genome shotgun (WGS) entry which is preliminary data.</text>
</comment>
<organism evidence="1 2">
    <name type="scientific">Mycobacterium fragae</name>
    <dbReference type="NCBI Taxonomy" id="1260918"/>
    <lineage>
        <taxon>Bacteria</taxon>
        <taxon>Bacillati</taxon>
        <taxon>Actinomycetota</taxon>
        <taxon>Actinomycetes</taxon>
        <taxon>Mycobacteriales</taxon>
        <taxon>Mycobacteriaceae</taxon>
        <taxon>Mycobacterium</taxon>
    </lineage>
</organism>
<dbReference type="AlphaFoldDB" id="A0A1X1V373"/>
<accession>A0A1X1V373</accession>
<dbReference type="EMBL" id="LQOW01000006">
    <property type="protein sequence ID" value="ORV63534.1"/>
    <property type="molecule type" value="Genomic_DNA"/>
</dbReference>
<protein>
    <submittedName>
        <fullName evidence="1">Uncharacterized protein</fullName>
    </submittedName>
</protein>